<dbReference type="AlphaFoldDB" id="A0A8S1QWE0"/>
<evidence type="ECO:0000313" key="3">
    <source>
        <dbReference type="EMBL" id="CAD8119077.1"/>
    </source>
</evidence>
<evidence type="ECO:0000313" key="2">
    <source>
        <dbReference type="EMBL" id="CAD8119076.1"/>
    </source>
</evidence>
<gene>
    <name evidence="2" type="ORF">PSON_ATCC_30995.1.T1190166</name>
    <name evidence="3" type="ORF">PSON_ATCC_30995.1.T1190167</name>
</gene>
<dbReference type="Proteomes" id="UP000692954">
    <property type="component" value="Unassembled WGS sequence"/>
</dbReference>
<evidence type="ECO:0000313" key="4">
    <source>
        <dbReference type="Proteomes" id="UP000692954"/>
    </source>
</evidence>
<accession>A0A8S1QWE0</accession>
<feature type="region of interest" description="Disordered" evidence="1">
    <location>
        <begin position="1"/>
        <end position="40"/>
    </location>
</feature>
<dbReference type="OrthoDB" id="302638at2759"/>
<dbReference type="EMBL" id="CAJJDN010000119">
    <property type="protein sequence ID" value="CAD8119077.1"/>
    <property type="molecule type" value="Genomic_DNA"/>
</dbReference>
<name>A0A8S1QWE0_9CILI</name>
<organism evidence="3 4">
    <name type="scientific">Paramecium sonneborni</name>
    <dbReference type="NCBI Taxonomy" id="65129"/>
    <lineage>
        <taxon>Eukaryota</taxon>
        <taxon>Sar</taxon>
        <taxon>Alveolata</taxon>
        <taxon>Ciliophora</taxon>
        <taxon>Intramacronucleata</taxon>
        <taxon>Oligohymenophorea</taxon>
        <taxon>Peniculida</taxon>
        <taxon>Parameciidae</taxon>
        <taxon>Paramecium</taxon>
    </lineage>
</organism>
<reference evidence="3" key="1">
    <citation type="submission" date="2021-01" db="EMBL/GenBank/DDBJ databases">
        <authorList>
            <consortium name="Genoscope - CEA"/>
            <person name="William W."/>
        </authorList>
    </citation>
    <scope>NUCLEOTIDE SEQUENCE</scope>
</reference>
<proteinExistence type="predicted"/>
<keyword evidence="4" id="KW-1185">Reference proteome</keyword>
<evidence type="ECO:0000256" key="1">
    <source>
        <dbReference type="SAM" id="MobiDB-lite"/>
    </source>
</evidence>
<sequence length="180" mass="20592">MGNGTCKQQFPSFATINHSDQKQHLPNSQSQSPTKPTIDSINPTIAKIEDEGPNISFEGEVDDCSISKLSQVESPTKEISKKRYSYEDQFFLELFSKDKTFFRRSSQGQSISPVRIISTQHQKNKTSFIIEHKELIKLRQEDANEIYIPKSILKSSYCSEKSFSSQSKKKVKFGLIYKQI</sequence>
<protein>
    <submittedName>
        <fullName evidence="3">Uncharacterized protein</fullName>
    </submittedName>
</protein>
<dbReference type="EMBL" id="CAJJDN010000119">
    <property type="protein sequence ID" value="CAD8119076.1"/>
    <property type="molecule type" value="Genomic_DNA"/>
</dbReference>
<comment type="caution">
    <text evidence="3">The sequence shown here is derived from an EMBL/GenBank/DDBJ whole genome shotgun (WGS) entry which is preliminary data.</text>
</comment>